<dbReference type="GO" id="GO:0004857">
    <property type="term" value="F:enzyme inhibitor activity"/>
    <property type="evidence" value="ECO:0007669"/>
    <property type="project" value="InterPro"/>
</dbReference>
<evidence type="ECO:0008006" key="4">
    <source>
        <dbReference type="Google" id="ProtNLM"/>
    </source>
</evidence>
<reference evidence="2" key="2">
    <citation type="journal article" date="2021" name="Genome Biol. Evol.">
        <title>Developing a high-quality reference genome for a parasitic bivalve with doubly uniparental inheritance (Bivalvia: Unionida).</title>
        <authorList>
            <person name="Smith C.H."/>
        </authorList>
    </citation>
    <scope>NUCLEOTIDE SEQUENCE</scope>
    <source>
        <strain evidence="2">CHS0354</strain>
        <tissue evidence="2">Mantle</tissue>
    </source>
</reference>
<name>A0AAE0RWQ1_9BIVA</name>
<dbReference type="InterPro" id="IPR011061">
    <property type="entry name" value="Hirudin/antistatin"/>
</dbReference>
<reference evidence="2" key="3">
    <citation type="submission" date="2023-05" db="EMBL/GenBank/DDBJ databases">
        <authorList>
            <person name="Smith C.H."/>
        </authorList>
    </citation>
    <scope>NUCLEOTIDE SEQUENCE</scope>
    <source>
        <strain evidence="2">CHS0354</strain>
        <tissue evidence="2">Mantle</tissue>
    </source>
</reference>
<evidence type="ECO:0000313" key="3">
    <source>
        <dbReference type="Proteomes" id="UP001195483"/>
    </source>
</evidence>
<keyword evidence="3" id="KW-1185">Reference proteome</keyword>
<evidence type="ECO:0000256" key="1">
    <source>
        <dbReference type="SAM" id="SignalP"/>
    </source>
</evidence>
<proteinExistence type="predicted"/>
<evidence type="ECO:0000313" key="2">
    <source>
        <dbReference type="EMBL" id="KAK3581021.1"/>
    </source>
</evidence>
<dbReference type="Gene3D" id="2.10.22.10">
    <property type="entry name" value="Antistasin, domain 1"/>
    <property type="match status" value="1"/>
</dbReference>
<comment type="caution">
    <text evidence="2">The sequence shown here is derived from an EMBL/GenBank/DDBJ whole genome shotgun (WGS) entry which is preliminary data.</text>
</comment>
<dbReference type="Proteomes" id="UP001195483">
    <property type="component" value="Unassembled WGS sequence"/>
</dbReference>
<dbReference type="AlphaFoldDB" id="A0AAE0RWQ1"/>
<gene>
    <name evidence="2" type="ORF">CHS0354_013915</name>
</gene>
<reference evidence="2" key="1">
    <citation type="journal article" date="2021" name="Genome Biol. Evol.">
        <title>A High-Quality Reference Genome for a Parasitic Bivalve with Doubly Uniparental Inheritance (Bivalvia: Unionida).</title>
        <authorList>
            <person name="Smith C.H."/>
        </authorList>
    </citation>
    <scope>NUCLEOTIDE SEQUENCE</scope>
    <source>
        <strain evidence="2">CHS0354</strain>
    </source>
</reference>
<organism evidence="2 3">
    <name type="scientific">Potamilus streckersoni</name>
    <dbReference type="NCBI Taxonomy" id="2493646"/>
    <lineage>
        <taxon>Eukaryota</taxon>
        <taxon>Metazoa</taxon>
        <taxon>Spiralia</taxon>
        <taxon>Lophotrochozoa</taxon>
        <taxon>Mollusca</taxon>
        <taxon>Bivalvia</taxon>
        <taxon>Autobranchia</taxon>
        <taxon>Heteroconchia</taxon>
        <taxon>Palaeoheterodonta</taxon>
        <taxon>Unionida</taxon>
        <taxon>Unionoidea</taxon>
        <taxon>Unionidae</taxon>
        <taxon>Ambleminae</taxon>
        <taxon>Lampsilini</taxon>
        <taxon>Potamilus</taxon>
    </lineage>
</organism>
<feature type="signal peptide" evidence="1">
    <location>
        <begin position="1"/>
        <end position="17"/>
    </location>
</feature>
<protein>
    <recommendedName>
        <fullName evidence="4">Antistasin-like domain-containing protein</fullName>
    </recommendedName>
</protein>
<feature type="chain" id="PRO_5041914196" description="Antistasin-like domain-containing protein" evidence="1">
    <location>
        <begin position="18"/>
        <end position="167"/>
    </location>
</feature>
<sequence length="167" mass="17782">MDLKFLIVAIVFGGCLAGPTKDKRFIFFDGSSGMQSPFHLQPGHFGTFGVSTAIPIVDQAHITLKNPCIPSQSVCLFNCTSGYVQGPSGCHYCACTHETTTRSNGVTLVLSLATTKVPTVQMTTVNTICEDAKTLCDLKCAGSGYFVDHDDCTSCICKSDITTHSGK</sequence>
<dbReference type="PROSITE" id="PS51257">
    <property type="entry name" value="PROKAR_LIPOPROTEIN"/>
    <property type="match status" value="1"/>
</dbReference>
<dbReference type="SUPFAM" id="SSF57262">
    <property type="entry name" value="Leech antihemostatic proteins"/>
    <property type="match status" value="1"/>
</dbReference>
<accession>A0AAE0RWQ1</accession>
<keyword evidence="1" id="KW-0732">Signal</keyword>
<dbReference type="EMBL" id="JAEAOA010000856">
    <property type="protein sequence ID" value="KAK3581021.1"/>
    <property type="molecule type" value="Genomic_DNA"/>
</dbReference>